<keyword evidence="2" id="KW-0808">Transferase</keyword>
<evidence type="ECO:0000256" key="2">
    <source>
        <dbReference type="ARBA" id="ARBA00022679"/>
    </source>
</evidence>
<dbReference type="InterPro" id="IPR043129">
    <property type="entry name" value="ATPase_NBD"/>
</dbReference>
<dbReference type="EMBL" id="VKKG01000004">
    <property type="protein sequence ID" value="TRY17694.1"/>
    <property type="molecule type" value="Genomic_DNA"/>
</dbReference>
<sequence length="465" mass="48563">MILAVDQGTSSTKATLFDASGAPVASAAVPLVQSHPSPGWVEQDAVLILGSVREVIARIADEHAVEAVALSTQRESALVWDRASGQPVGPMLGWQDRRTASRAVAHAAQAARVRAITGLPLDPMFSALKLAWLLDRVDPDRSRSRRGELAVGTVDSWLVTALTGEHRIEAGNASRTQLLDLGTGEWSEELCELFDIPDALLPRVAASDEPTAELTDLPGRSIHAILGDSHAALFGHGVRRPGAVKATYGTGSSVMGLAADAGDIPDGLVGTLAWRLGDVPQVAFEGNILASGATLAWLSRLLSRPVEELVALARDVPSTHGVTLVPAMSGLGAPHWDPDARAVLVGFDLGTEPAVLARAAMEAIAHQITDVLDAAATAAPIESILADGAPAADDFLMQLQADVAGRTVRRPELTGLSARGAAQLAAETIGGSFDAVESTTFTPAGDNRATRAQWSRALNLTRKEN</sequence>
<dbReference type="GO" id="GO:0019563">
    <property type="term" value="P:glycerol catabolic process"/>
    <property type="evidence" value="ECO:0007669"/>
    <property type="project" value="TreeGrafter"/>
</dbReference>
<dbReference type="GO" id="GO:0005524">
    <property type="term" value="F:ATP binding"/>
    <property type="evidence" value="ECO:0007669"/>
    <property type="project" value="UniProtKB-KW"/>
</dbReference>
<evidence type="ECO:0000256" key="4">
    <source>
        <dbReference type="ARBA" id="ARBA00022777"/>
    </source>
</evidence>
<dbReference type="GO" id="GO:0005829">
    <property type="term" value="C:cytosol"/>
    <property type="evidence" value="ECO:0007669"/>
    <property type="project" value="TreeGrafter"/>
</dbReference>
<dbReference type="OrthoDB" id="9805576at2"/>
<dbReference type="InterPro" id="IPR018485">
    <property type="entry name" value="FGGY_C"/>
</dbReference>
<evidence type="ECO:0000313" key="9">
    <source>
        <dbReference type="Proteomes" id="UP000317638"/>
    </source>
</evidence>
<keyword evidence="3" id="KW-0547">Nucleotide-binding</keyword>
<dbReference type="InterPro" id="IPR000577">
    <property type="entry name" value="Carb_kinase_FGGY"/>
</dbReference>
<keyword evidence="4 8" id="KW-0418">Kinase</keyword>
<gene>
    <name evidence="8" type="ORF">FOJ82_10440</name>
</gene>
<dbReference type="PANTHER" id="PTHR10196">
    <property type="entry name" value="SUGAR KINASE"/>
    <property type="match status" value="1"/>
</dbReference>
<protein>
    <submittedName>
        <fullName evidence="8">Glycerol kinase</fullName>
    </submittedName>
</protein>
<dbReference type="InterPro" id="IPR018484">
    <property type="entry name" value="FGGY_N"/>
</dbReference>
<evidence type="ECO:0000259" key="6">
    <source>
        <dbReference type="Pfam" id="PF00370"/>
    </source>
</evidence>
<evidence type="ECO:0000256" key="3">
    <source>
        <dbReference type="ARBA" id="ARBA00022741"/>
    </source>
</evidence>
<dbReference type="Gene3D" id="3.30.420.40">
    <property type="match status" value="2"/>
</dbReference>
<dbReference type="SUPFAM" id="SSF53067">
    <property type="entry name" value="Actin-like ATPase domain"/>
    <property type="match status" value="2"/>
</dbReference>
<proteinExistence type="inferred from homology"/>
<name>A0A553JZ29_9ACTN</name>
<dbReference type="AlphaFoldDB" id="A0A553JZ29"/>
<feature type="domain" description="Carbohydrate kinase FGGY C-terminal" evidence="7">
    <location>
        <begin position="245"/>
        <end position="426"/>
    </location>
</feature>
<keyword evidence="5" id="KW-0067">ATP-binding</keyword>
<organism evidence="8 9">
    <name type="scientific">Tessaracoccus rhinocerotis</name>
    <dbReference type="NCBI Taxonomy" id="1689449"/>
    <lineage>
        <taxon>Bacteria</taxon>
        <taxon>Bacillati</taxon>
        <taxon>Actinomycetota</taxon>
        <taxon>Actinomycetes</taxon>
        <taxon>Propionibacteriales</taxon>
        <taxon>Propionibacteriaceae</taxon>
        <taxon>Tessaracoccus</taxon>
    </lineage>
</organism>
<dbReference type="GO" id="GO:0004370">
    <property type="term" value="F:glycerol kinase activity"/>
    <property type="evidence" value="ECO:0007669"/>
    <property type="project" value="TreeGrafter"/>
</dbReference>
<evidence type="ECO:0000313" key="8">
    <source>
        <dbReference type="EMBL" id="TRY17694.1"/>
    </source>
</evidence>
<reference evidence="8 9" key="1">
    <citation type="submission" date="2019-07" db="EMBL/GenBank/DDBJ databases">
        <authorList>
            <person name="Zhou L.-Y."/>
        </authorList>
    </citation>
    <scope>NUCLEOTIDE SEQUENCE [LARGE SCALE GENOMIC DNA]</scope>
    <source>
        <strain evidence="8 9">YIM 101269</strain>
    </source>
</reference>
<dbReference type="Proteomes" id="UP000317638">
    <property type="component" value="Unassembled WGS sequence"/>
</dbReference>
<evidence type="ECO:0000256" key="1">
    <source>
        <dbReference type="ARBA" id="ARBA00009156"/>
    </source>
</evidence>
<evidence type="ECO:0000256" key="5">
    <source>
        <dbReference type="ARBA" id="ARBA00022840"/>
    </source>
</evidence>
<comment type="similarity">
    <text evidence="1">Belongs to the FGGY kinase family.</text>
</comment>
<dbReference type="Pfam" id="PF02782">
    <property type="entry name" value="FGGY_C"/>
    <property type="match status" value="1"/>
</dbReference>
<feature type="domain" description="Carbohydrate kinase FGGY N-terminal" evidence="6">
    <location>
        <begin position="1"/>
        <end position="216"/>
    </location>
</feature>
<evidence type="ECO:0000259" key="7">
    <source>
        <dbReference type="Pfam" id="PF02782"/>
    </source>
</evidence>
<dbReference type="RefSeq" id="WP_143938434.1">
    <property type="nucleotide sequence ID" value="NZ_VKKG01000004.1"/>
</dbReference>
<keyword evidence="9" id="KW-1185">Reference proteome</keyword>
<dbReference type="Pfam" id="PF00370">
    <property type="entry name" value="FGGY_N"/>
    <property type="match status" value="1"/>
</dbReference>
<dbReference type="PIRSF" id="PIRSF000538">
    <property type="entry name" value="GlpK"/>
    <property type="match status" value="1"/>
</dbReference>
<comment type="caution">
    <text evidence="8">The sequence shown here is derived from an EMBL/GenBank/DDBJ whole genome shotgun (WGS) entry which is preliminary data.</text>
</comment>
<dbReference type="PANTHER" id="PTHR10196:SF69">
    <property type="entry name" value="GLYCEROL KINASE"/>
    <property type="match status" value="1"/>
</dbReference>
<accession>A0A553JZ29</accession>